<proteinExistence type="predicted"/>
<gene>
    <name evidence="1" type="ORF">KP509_17G012100</name>
</gene>
<dbReference type="AlphaFoldDB" id="A0A8T2SSU2"/>
<sequence length="115" mass="12913">MHDVELPFSNIDFCLFPKKEKLCLRQSYGGAYTTLRKIGVAVFLNVCYGWYHVCTYYFSAHVGRFWVCSGCDVCYSWVGGTGTLAVGSKLAERSWMSACRLYISVSAPAFELSGY</sequence>
<organism evidence="1 2">
    <name type="scientific">Ceratopteris richardii</name>
    <name type="common">Triangle waterfern</name>
    <dbReference type="NCBI Taxonomy" id="49495"/>
    <lineage>
        <taxon>Eukaryota</taxon>
        <taxon>Viridiplantae</taxon>
        <taxon>Streptophyta</taxon>
        <taxon>Embryophyta</taxon>
        <taxon>Tracheophyta</taxon>
        <taxon>Polypodiopsida</taxon>
        <taxon>Polypodiidae</taxon>
        <taxon>Polypodiales</taxon>
        <taxon>Pteridineae</taxon>
        <taxon>Pteridaceae</taxon>
        <taxon>Parkerioideae</taxon>
        <taxon>Ceratopteris</taxon>
    </lineage>
</organism>
<dbReference type="Proteomes" id="UP000825935">
    <property type="component" value="Chromosome 17"/>
</dbReference>
<accession>A0A8T2SSU2</accession>
<protein>
    <submittedName>
        <fullName evidence="1">Uncharacterized protein</fullName>
    </submittedName>
</protein>
<reference evidence="1" key="1">
    <citation type="submission" date="2021-08" db="EMBL/GenBank/DDBJ databases">
        <title>WGS assembly of Ceratopteris richardii.</title>
        <authorList>
            <person name="Marchant D.B."/>
            <person name="Chen G."/>
            <person name="Jenkins J."/>
            <person name="Shu S."/>
            <person name="Leebens-Mack J."/>
            <person name="Grimwood J."/>
            <person name="Schmutz J."/>
            <person name="Soltis P."/>
            <person name="Soltis D."/>
            <person name="Chen Z.-H."/>
        </authorList>
    </citation>
    <scope>NUCLEOTIDE SEQUENCE</scope>
    <source>
        <strain evidence="1">Whitten #5841</strain>
        <tissue evidence="1">Leaf</tissue>
    </source>
</reference>
<evidence type="ECO:0000313" key="1">
    <source>
        <dbReference type="EMBL" id="KAH7372591.1"/>
    </source>
</evidence>
<evidence type="ECO:0000313" key="2">
    <source>
        <dbReference type="Proteomes" id="UP000825935"/>
    </source>
</evidence>
<keyword evidence="2" id="KW-1185">Reference proteome</keyword>
<dbReference type="EMBL" id="CM035422">
    <property type="protein sequence ID" value="KAH7372591.1"/>
    <property type="molecule type" value="Genomic_DNA"/>
</dbReference>
<name>A0A8T2SSU2_CERRI</name>
<comment type="caution">
    <text evidence="1">The sequence shown here is derived from an EMBL/GenBank/DDBJ whole genome shotgun (WGS) entry which is preliminary data.</text>
</comment>